<comment type="caution">
    <text evidence="1">The sequence shown here is derived from an EMBL/GenBank/DDBJ whole genome shotgun (WGS) entry which is preliminary data.</text>
</comment>
<gene>
    <name evidence="1" type="ORF">BI308_19800</name>
</gene>
<organism evidence="1 2">
    <name type="scientific">Roseofilum reptotaenium AO1-A</name>
    <dbReference type="NCBI Taxonomy" id="1925591"/>
    <lineage>
        <taxon>Bacteria</taxon>
        <taxon>Bacillati</taxon>
        <taxon>Cyanobacteriota</taxon>
        <taxon>Cyanophyceae</taxon>
        <taxon>Desertifilales</taxon>
        <taxon>Desertifilaceae</taxon>
        <taxon>Roseofilum</taxon>
    </lineage>
</organism>
<accession>A0A1L9QMQ0</accession>
<sequence>MNTKTRFLEKIRYYCDLGFFTEYHDLPDESIAMAIIGRQIELYQGGVAELFDWENDWKLLKLDSQRVIGITPQLFYGELPPPYTLPVLMETLGALSKISRGQFMPENIIELGQESIGFSLNGKPYNLTPLDPLDEPLILAGQINPTIAKTGYQFEVCDVPPSLYLVLLSPAEKQKLIHDKGWVFLPKRWAFFSD</sequence>
<dbReference type="AlphaFoldDB" id="A0A1L9QMQ0"/>
<keyword evidence="2" id="KW-1185">Reference proteome</keyword>
<evidence type="ECO:0000313" key="2">
    <source>
        <dbReference type="Proteomes" id="UP000183940"/>
    </source>
</evidence>
<evidence type="ECO:0000313" key="1">
    <source>
        <dbReference type="EMBL" id="OJJ22264.1"/>
    </source>
</evidence>
<dbReference type="Proteomes" id="UP000183940">
    <property type="component" value="Unassembled WGS sequence"/>
</dbReference>
<reference evidence="1" key="1">
    <citation type="submission" date="2016-10" db="EMBL/GenBank/DDBJ databases">
        <title>CRISPR-Cas defence system in Roseofilum reptotaenium: evidence of a bacteriophage-cyanobacterium arms race in the coral black band disease.</title>
        <authorList>
            <person name="Buerger P."/>
            <person name="Wood-Charlson E.M."/>
            <person name="Weynberg K.D."/>
            <person name="Willis B."/>
            <person name="Van Oppen M.J."/>
        </authorList>
    </citation>
    <scope>NUCLEOTIDE SEQUENCE [LARGE SCALE GENOMIC DNA]</scope>
    <source>
        <strain evidence="1">AO1-A</strain>
    </source>
</reference>
<protein>
    <submittedName>
        <fullName evidence="1">Uncharacterized protein</fullName>
    </submittedName>
</protein>
<name>A0A1L9QMQ0_9CYAN</name>
<dbReference type="STRING" id="1925591.BI308_19800"/>
<proteinExistence type="predicted"/>
<dbReference type="EMBL" id="MLAW01000043">
    <property type="protein sequence ID" value="OJJ22264.1"/>
    <property type="molecule type" value="Genomic_DNA"/>
</dbReference>